<dbReference type="Pfam" id="PF18565">
    <property type="entry name" value="Glyco_hydro2_C5"/>
    <property type="match status" value="1"/>
</dbReference>
<dbReference type="SUPFAM" id="SSF49303">
    <property type="entry name" value="beta-Galactosidase/glucuronidase domain"/>
    <property type="match status" value="1"/>
</dbReference>
<feature type="domain" description="Glycoside hydrolase family 2" evidence="9">
    <location>
        <begin position="725"/>
        <end position="827"/>
    </location>
</feature>
<dbReference type="SUPFAM" id="SSF49785">
    <property type="entry name" value="Galactose-binding domain-like"/>
    <property type="match status" value="1"/>
</dbReference>
<evidence type="ECO:0000313" key="11">
    <source>
        <dbReference type="Proteomes" id="UP000648801"/>
    </source>
</evidence>
<dbReference type="InterPro" id="IPR006101">
    <property type="entry name" value="Glyco_hydro_2"/>
</dbReference>
<dbReference type="InterPro" id="IPR040605">
    <property type="entry name" value="Glyco_hydro2_dom5"/>
</dbReference>
<accession>A0A916RQB9</accession>
<feature type="domain" description="Glycosyl hydrolases family 2 sugar binding" evidence="7">
    <location>
        <begin position="143"/>
        <end position="237"/>
    </location>
</feature>
<evidence type="ECO:0000259" key="6">
    <source>
        <dbReference type="Pfam" id="PF02836"/>
    </source>
</evidence>
<dbReference type="InterPro" id="IPR008979">
    <property type="entry name" value="Galactose-bd-like_sf"/>
</dbReference>
<dbReference type="InterPro" id="IPR008964">
    <property type="entry name" value="Invasin/intimin_cell_adhesion"/>
</dbReference>
<dbReference type="InterPro" id="IPR036156">
    <property type="entry name" value="Beta-gal/glucu_dom_sf"/>
</dbReference>
<name>A0A916RQB9_9BACT</name>
<sequence>MPRWTRRDLVKAAVATSAAVIGNRTLPAEATPSSSPTHQASQPAAPPTIDNTLRENLLMDFGWRFHLGNACDPVKDFNFGKTAIIGTFAKSGDSGGATGSHFDDSAWSQINLPHDWAVDLPFVLDNTLVWTGGKPLGRAYPETSIGWYRKPFAIPASDLGKRIRIRFDGIRRNAQVFINGQYLGQDPSGYAPYEYDVTDFINYGGDNVLCLRVDATLSEGWFYEGAGIYRHVWLTKTAPVHIASWGNYVQSSLRSGITGPASLRITSEIENATGQPADCTVHASILDPNGEIVATVRSKSATIAAAANSIVEMQATVTHPELWSIETPHLYRLVATVLLNGKPVDQDSTTFGIRTTRFDKDEGFFMNDKPVKIKGTCNHQDHAGVGAALPDRLQYYRVELLKGMGANAYRTSHNAPTPELLDACDRLGMLVMDETREFSSSPQALEELESMVKRDRNHPSIILWSIANEEPQQGTERGARMGRSMMEALNRLDTTRPVTAAMNHSWGKGISGVVDVQGFNYNLPDIDAFHKSFPDQPTVGSETASTVSTRGIYANDPKRGYVAAYDTEKPRWAETAEDWWKFYDQREWLSGGFVWTGFDYRGEPTPYHLPCISSHFGLMDTCGFPKDNYFYYHTWWRTEPALHLFPHWNWSGKEGQLIEVWCYSNQQSVELFLNGKSLGSQTVEKNGHLVWKVNYAPGTIEARASSNGKVTLVEKRETTGPAAKIQLQPDRTKISADGEDVSVINVTITDAQGRIVPLADNKVTFTLTGEGKIIGVGNGDPSSYEADHATARSAFNGLCMCIVQASKTAGPITIQASSSNLESSNVTIESAAATPRPKI</sequence>
<dbReference type="PANTHER" id="PTHR42732">
    <property type="entry name" value="BETA-GALACTOSIDASE"/>
    <property type="match status" value="1"/>
</dbReference>
<dbReference type="InterPro" id="IPR051913">
    <property type="entry name" value="GH2_Domain-Containing"/>
</dbReference>
<evidence type="ECO:0000256" key="3">
    <source>
        <dbReference type="ARBA" id="ARBA00023295"/>
    </source>
</evidence>
<reference evidence="10" key="1">
    <citation type="journal article" date="2014" name="Int. J. Syst. Evol. Microbiol.">
        <title>Complete genome sequence of Corynebacterium casei LMG S-19264T (=DSM 44701T), isolated from a smear-ripened cheese.</title>
        <authorList>
            <consortium name="US DOE Joint Genome Institute (JGI-PGF)"/>
            <person name="Walter F."/>
            <person name="Albersmeier A."/>
            <person name="Kalinowski J."/>
            <person name="Ruckert C."/>
        </authorList>
    </citation>
    <scope>NUCLEOTIDE SEQUENCE</scope>
    <source>
        <strain evidence="10">CGMCC 1.15447</strain>
    </source>
</reference>
<feature type="domain" description="Glycoside hydrolase family 2 catalytic" evidence="6">
    <location>
        <begin position="360"/>
        <end position="608"/>
    </location>
</feature>
<evidence type="ECO:0000259" key="7">
    <source>
        <dbReference type="Pfam" id="PF02837"/>
    </source>
</evidence>
<dbReference type="Pfam" id="PF02836">
    <property type="entry name" value="Glyco_hydro_2_C"/>
    <property type="match status" value="1"/>
</dbReference>
<evidence type="ECO:0000259" key="8">
    <source>
        <dbReference type="Pfam" id="PF16355"/>
    </source>
</evidence>
<evidence type="ECO:0000256" key="1">
    <source>
        <dbReference type="ARBA" id="ARBA00007401"/>
    </source>
</evidence>
<feature type="region of interest" description="Disordered" evidence="4">
    <location>
        <begin position="24"/>
        <end position="48"/>
    </location>
</feature>
<dbReference type="InterPro" id="IPR006311">
    <property type="entry name" value="TAT_signal"/>
</dbReference>
<dbReference type="PROSITE" id="PS00608">
    <property type="entry name" value="GLYCOSYL_HYDROL_F2_2"/>
    <property type="match status" value="1"/>
</dbReference>
<proteinExistence type="inferred from homology"/>
<dbReference type="GO" id="GO:0005975">
    <property type="term" value="P:carbohydrate metabolic process"/>
    <property type="evidence" value="ECO:0007669"/>
    <property type="project" value="InterPro"/>
</dbReference>
<keyword evidence="2" id="KW-0378">Hydrolase</keyword>
<dbReference type="GO" id="GO:0004553">
    <property type="term" value="F:hydrolase activity, hydrolyzing O-glycosyl compounds"/>
    <property type="evidence" value="ECO:0007669"/>
    <property type="project" value="InterPro"/>
</dbReference>
<keyword evidence="3" id="KW-0326">Glycosidase</keyword>
<comment type="similarity">
    <text evidence="1">Belongs to the glycosyl hydrolase 2 family.</text>
</comment>
<reference evidence="10" key="2">
    <citation type="submission" date="2020-09" db="EMBL/GenBank/DDBJ databases">
        <authorList>
            <person name="Sun Q."/>
            <person name="Zhou Y."/>
        </authorList>
    </citation>
    <scope>NUCLEOTIDE SEQUENCE</scope>
    <source>
        <strain evidence="10">CGMCC 1.15447</strain>
    </source>
</reference>
<dbReference type="InterPro" id="IPR048230">
    <property type="entry name" value="GalA-like"/>
</dbReference>
<organism evidence="10 11">
    <name type="scientific">Edaphobacter acidisoli</name>
    <dbReference type="NCBI Taxonomy" id="2040573"/>
    <lineage>
        <taxon>Bacteria</taxon>
        <taxon>Pseudomonadati</taxon>
        <taxon>Acidobacteriota</taxon>
        <taxon>Terriglobia</taxon>
        <taxon>Terriglobales</taxon>
        <taxon>Acidobacteriaceae</taxon>
        <taxon>Edaphobacter</taxon>
    </lineage>
</organism>
<gene>
    <name evidence="10" type="primary">bga</name>
    <name evidence="10" type="ORF">GCM10011507_15670</name>
</gene>
<dbReference type="Pfam" id="PF00703">
    <property type="entry name" value="Glyco_hydro_2"/>
    <property type="match status" value="1"/>
</dbReference>
<evidence type="ECO:0000259" key="9">
    <source>
        <dbReference type="Pfam" id="PF18565"/>
    </source>
</evidence>
<dbReference type="Gene3D" id="2.60.120.260">
    <property type="entry name" value="Galactose-binding domain-like"/>
    <property type="match status" value="1"/>
</dbReference>
<evidence type="ECO:0000259" key="5">
    <source>
        <dbReference type="Pfam" id="PF00703"/>
    </source>
</evidence>
<dbReference type="Pfam" id="PF16355">
    <property type="entry name" value="DUF4982"/>
    <property type="match status" value="1"/>
</dbReference>
<comment type="caution">
    <text evidence="10">The sequence shown here is derived from an EMBL/GenBank/DDBJ whole genome shotgun (WGS) entry which is preliminary data.</text>
</comment>
<dbReference type="InterPro" id="IPR006102">
    <property type="entry name" value="Ig-like_GH2"/>
</dbReference>
<dbReference type="InterPro" id="IPR006104">
    <property type="entry name" value="Glyco_hydro_2_N"/>
</dbReference>
<evidence type="ECO:0000256" key="2">
    <source>
        <dbReference type="ARBA" id="ARBA00022801"/>
    </source>
</evidence>
<dbReference type="RefSeq" id="WP_188758721.1">
    <property type="nucleotide sequence ID" value="NZ_BMJB01000001.1"/>
</dbReference>
<feature type="domain" description="Glycoside hydrolase family 2 immunoglobulin-like beta-sandwich" evidence="5">
    <location>
        <begin position="255"/>
        <end position="354"/>
    </location>
</feature>
<dbReference type="PRINTS" id="PR00132">
    <property type="entry name" value="GLHYDRLASE2"/>
</dbReference>
<keyword evidence="11" id="KW-1185">Reference proteome</keyword>
<dbReference type="Gene3D" id="3.20.20.80">
    <property type="entry name" value="Glycosidases"/>
    <property type="match status" value="1"/>
</dbReference>
<dbReference type="InterPro" id="IPR023232">
    <property type="entry name" value="Glyco_hydro_2_AS"/>
</dbReference>
<dbReference type="Pfam" id="PF02837">
    <property type="entry name" value="Glyco_hydro_2_N"/>
    <property type="match status" value="1"/>
</dbReference>
<evidence type="ECO:0000313" key="10">
    <source>
        <dbReference type="EMBL" id="GGA64895.1"/>
    </source>
</evidence>
<feature type="compositionally biased region" description="Polar residues" evidence="4">
    <location>
        <begin position="31"/>
        <end position="42"/>
    </location>
</feature>
<dbReference type="InterPro" id="IPR006103">
    <property type="entry name" value="Glyco_hydro_2_cat"/>
</dbReference>
<evidence type="ECO:0000256" key="4">
    <source>
        <dbReference type="SAM" id="MobiDB-lite"/>
    </source>
</evidence>
<dbReference type="EMBL" id="BMJB01000001">
    <property type="protein sequence ID" value="GGA64895.1"/>
    <property type="molecule type" value="Genomic_DNA"/>
</dbReference>
<dbReference type="SUPFAM" id="SSF51445">
    <property type="entry name" value="(Trans)glycosidases"/>
    <property type="match status" value="1"/>
</dbReference>
<feature type="domain" description="DUF4982" evidence="8">
    <location>
        <begin position="655"/>
        <end position="711"/>
    </location>
</feature>
<dbReference type="Proteomes" id="UP000648801">
    <property type="component" value="Unassembled WGS sequence"/>
</dbReference>
<protein>
    <submittedName>
        <fullName evidence="10">Beta-galactosidase</fullName>
    </submittedName>
</protein>
<dbReference type="SUPFAM" id="SSF49373">
    <property type="entry name" value="Invasin/intimin cell-adhesion fragments"/>
    <property type="match status" value="1"/>
</dbReference>
<dbReference type="InterPro" id="IPR032311">
    <property type="entry name" value="DUF4982"/>
</dbReference>
<dbReference type="Gene3D" id="2.60.40.10">
    <property type="entry name" value="Immunoglobulins"/>
    <property type="match status" value="3"/>
</dbReference>
<dbReference type="NCBIfam" id="NF041462">
    <property type="entry name" value="GalA"/>
    <property type="match status" value="1"/>
</dbReference>
<dbReference type="PROSITE" id="PS51318">
    <property type="entry name" value="TAT"/>
    <property type="match status" value="1"/>
</dbReference>
<dbReference type="PANTHER" id="PTHR42732:SF1">
    <property type="entry name" value="BETA-MANNOSIDASE"/>
    <property type="match status" value="1"/>
</dbReference>
<dbReference type="InterPro" id="IPR013783">
    <property type="entry name" value="Ig-like_fold"/>
</dbReference>
<dbReference type="AlphaFoldDB" id="A0A916RQB9"/>
<dbReference type="InterPro" id="IPR017853">
    <property type="entry name" value="GH"/>
</dbReference>